<keyword evidence="2" id="KW-0812">Transmembrane</keyword>
<evidence type="ECO:0000313" key="3">
    <source>
        <dbReference type="EMBL" id="PSN71305.1"/>
    </source>
</evidence>
<feature type="compositionally biased region" description="Acidic residues" evidence="1">
    <location>
        <begin position="200"/>
        <end position="209"/>
    </location>
</feature>
<dbReference type="EMBL" id="KZ678131">
    <property type="protein sequence ID" value="PSN71305.1"/>
    <property type="molecule type" value="Genomic_DNA"/>
</dbReference>
<feature type="compositionally biased region" description="Polar residues" evidence="1">
    <location>
        <begin position="316"/>
        <end position="331"/>
    </location>
</feature>
<organism evidence="3 4">
    <name type="scientific">Corynespora cassiicola Philippines</name>
    <dbReference type="NCBI Taxonomy" id="1448308"/>
    <lineage>
        <taxon>Eukaryota</taxon>
        <taxon>Fungi</taxon>
        <taxon>Dikarya</taxon>
        <taxon>Ascomycota</taxon>
        <taxon>Pezizomycotina</taxon>
        <taxon>Dothideomycetes</taxon>
        <taxon>Pleosporomycetidae</taxon>
        <taxon>Pleosporales</taxon>
        <taxon>Corynesporascaceae</taxon>
        <taxon>Corynespora</taxon>
    </lineage>
</organism>
<gene>
    <name evidence="3" type="ORF">BS50DRAFT_631284</name>
</gene>
<feature type="transmembrane region" description="Helical" evidence="2">
    <location>
        <begin position="159"/>
        <end position="181"/>
    </location>
</feature>
<proteinExistence type="predicted"/>
<evidence type="ECO:0000256" key="2">
    <source>
        <dbReference type="SAM" id="Phobius"/>
    </source>
</evidence>
<feature type="region of interest" description="Disordered" evidence="1">
    <location>
        <begin position="251"/>
        <end position="350"/>
    </location>
</feature>
<feature type="compositionally biased region" description="Polar residues" evidence="1">
    <location>
        <begin position="262"/>
        <end position="289"/>
    </location>
</feature>
<protein>
    <submittedName>
        <fullName evidence="3">Uncharacterized protein</fullName>
    </submittedName>
</protein>
<accession>A0A2T2P0U7</accession>
<keyword evidence="4" id="KW-1185">Reference proteome</keyword>
<dbReference type="AlphaFoldDB" id="A0A2T2P0U7"/>
<reference evidence="3 4" key="1">
    <citation type="journal article" date="2018" name="Front. Microbiol.">
        <title>Genome-Wide Analysis of Corynespora cassiicola Leaf Fall Disease Putative Effectors.</title>
        <authorList>
            <person name="Lopez D."/>
            <person name="Ribeiro S."/>
            <person name="Label P."/>
            <person name="Fumanal B."/>
            <person name="Venisse J.S."/>
            <person name="Kohler A."/>
            <person name="de Oliveira R.R."/>
            <person name="Labutti K."/>
            <person name="Lipzen A."/>
            <person name="Lail K."/>
            <person name="Bauer D."/>
            <person name="Ohm R.A."/>
            <person name="Barry K.W."/>
            <person name="Spatafora J."/>
            <person name="Grigoriev I.V."/>
            <person name="Martin F.M."/>
            <person name="Pujade-Renaud V."/>
        </authorList>
    </citation>
    <scope>NUCLEOTIDE SEQUENCE [LARGE SCALE GENOMIC DNA]</scope>
    <source>
        <strain evidence="3 4">Philippines</strain>
    </source>
</reference>
<keyword evidence="2" id="KW-0472">Membrane</keyword>
<dbReference type="Proteomes" id="UP000240883">
    <property type="component" value="Unassembled WGS sequence"/>
</dbReference>
<evidence type="ECO:0000313" key="4">
    <source>
        <dbReference type="Proteomes" id="UP000240883"/>
    </source>
</evidence>
<evidence type="ECO:0000256" key="1">
    <source>
        <dbReference type="SAM" id="MobiDB-lite"/>
    </source>
</evidence>
<feature type="region of interest" description="Disordered" evidence="1">
    <location>
        <begin position="195"/>
        <end position="222"/>
    </location>
</feature>
<keyword evidence="2" id="KW-1133">Transmembrane helix</keyword>
<name>A0A2T2P0U7_CORCC</name>
<sequence length="350" mass="37135">MLNHEVDKLIGFTWPIPILGQFPSNPIVYWPTTLVTRTLQSGLSTGVTTETIFQTNPLVTVEPEIPTKTLSEISFSGTADPGFVISPVPSSNIPGATVSFPLEGQNPIITPSETSFLASISAGQTLLETNSQTRTSISTATASAAADSSKNKDTGLSPFSIAGIMIIMVLLIASTVIYGYLQWKKRSSAIDEESVHASAMDDENNEDGVDSPYTGAAADPLTTGESRTGLSVYFAGLLTWAKRHIPLGFARSSSTRNDESAQRSFDSGRSLKSSLGQKAKGSTSPSNLSDGEIDLGTNRMPLTAEENLPEVHSEPVLSQPSPSIHSGTQVTRDLAPGQRHWPGLGKSSSR</sequence>